<organism evidence="21 22">
    <name type="scientific">Massilia cellulosiltytica</name>
    <dbReference type="NCBI Taxonomy" id="2683234"/>
    <lineage>
        <taxon>Bacteria</taxon>
        <taxon>Pseudomonadati</taxon>
        <taxon>Pseudomonadota</taxon>
        <taxon>Betaproteobacteria</taxon>
        <taxon>Burkholderiales</taxon>
        <taxon>Oxalobacteraceae</taxon>
        <taxon>Telluria group</taxon>
        <taxon>Massilia</taxon>
    </lineage>
</organism>
<keyword evidence="6" id="KW-1003">Cell membrane</keyword>
<dbReference type="PRINTS" id="PR01836">
    <property type="entry name" value="MGATPASE"/>
</dbReference>
<evidence type="ECO:0000256" key="3">
    <source>
        <dbReference type="ARBA" id="ARBA00008746"/>
    </source>
</evidence>
<evidence type="ECO:0000256" key="19">
    <source>
        <dbReference type="SAM" id="Phobius"/>
    </source>
</evidence>
<evidence type="ECO:0000313" key="21">
    <source>
        <dbReference type="EMBL" id="MVW60629.1"/>
    </source>
</evidence>
<dbReference type="SUPFAM" id="SSF81665">
    <property type="entry name" value="Calcium ATPase, transmembrane domain M"/>
    <property type="match status" value="1"/>
</dbReference>
<keyword evidence="15 19" id="KW-0472">Membrane</keyword>
<dbReference type="Gene3D" id="3.40.50.1000">
    <property type="entry name" value="HAD superfamily/HAD-like"/>
    <property type="match status" value="1"/>
</dbReference>
<feature type="transmembrane region" description="Helical" evidence="19">
    <location>
        <begin position="411"/>
        <end position="435"/>
    </location>
</feature>
<dbReference type="GO" id="GO:0005886">
    <property type="term" value="C:plasma membrane"/>
    <property type="evidence" value="ECO:0007669"/>
    <property type="project" value="UniProtKB-SubCell"/>
</dbReference>
<dbReference type="Gene3D" id="2.70.150.10">
    <property type="entry name" value="Calcium-transporting ATPase, cytoplasmic transduction domain A"/>
    <property type="match status" value="1"/>
</dbReference>
<dbReference type="InterPro" id="IPR059000">
    <property type="entry name" value="ATPase_P-type_domA"/>
</dbReference>
<feature type="transmembrane region" description="Helical" evidence="19">
    <location>
        <begin position="960"/>
        <end position="983"/>
    </location>
</feature>
<keyword evidence="7" id="KW-0997">Cell inner membrane</keyword>
<dbReference type="AlphaFoldDB" id="A0A7X3G063"/>
<comment type="similarity">
    <text evidence="3">Belongs to the cation transport ATPase (P-type) (TC 3.A.3) family. Type IIIB subfamily.</text>
</comment>
<comment type="function">
    <text evidence="1">Mediates magnesium influx to the cytosol.</text>
</comment>
<evidence type="ECO:0000256" key="14">
    <source>
        <dbReference type="ARBA" id="ARBA00022989"/>
    </source>
</evidence>
<dbReference type="Gene3D" id="3.40.1110.10">
    <property type="entry name" value="Calcium-transporting ATPase, cytoplasmic domain N"/>
    <property type="match status" value="1"/>
</dbReference>
<dbReference type="InterPro" id="IPR023214">
    <property type="entry name" value="HAD_sf"/>
</dbReference>
<dbReference type="Pfam" id="PF13246">
    <property type="entry name" value="Cation_ATPase"/>
    <property type="match status" value="1"/>
</dbReference>
<keyword evidence="11" id="KW-0067">ATP-binding</keyword>
<dbReference type="SMART" id="SM00831">
    <property type="entry name" value="Cation_ATPase_N"/>
    <property type="match status" value="1"/>
</dbReference>
<keyword evidence="12" id="KW-0460">Magnesium</keyword>
<comment type="subcellular location">
    <subcellularLocation>
        <location evidence="2">Cell inner membrane</location>
        <topology evidence="2">Multi-pass membrane protein</topology>
    </subcellularLocation>
</comment>
<dbReference type="SFLD" id="SFLDF00027">
    <property type="entry name" value="p-type_atpase"/>
    <property type="match status" value="1"/>
</dbReference>
<feature type="transmembrane region" description="Helical" evidence="19">
    <location>
        <begin position="862"/>
        <end position="885"/>
    </location>
</feature>
<gene>
    <name evidence="21" type="primary">mgtA</name>
    <name evidence="21" type="ORF">GPY61_11890</name>
</gene>
<dbReference type="EMBL" id="WSES01000003">
    <property type="protein sequence ID" value="MVW60629.1"/>
    <property type="molecule type" value="Genomic_DNA"/>
</dbReference>
<evidence type="ECO:0000256" key="9">
    <source>
        <dbReference type="ARBA" id="ARBA00022692"/>
    </source>
</evidence>
<dbReference type="Pfam" id="PF00689">
    <property type="entry name" value="Cation_ATPase_C"/>
    <property type="match status" value="1"/>
</dbReference>
<dbReference type="NCBIfam" id="TIGR01494">
    <property type="entry name" value="ATPase_P-type"/>
    <property type="match status" value="2"/>
</dbReference>
<dbReference type="NCBIfam" id="NF011702">
    <property type="entry name" value="PRK15122.1"/>
    <property type="match status" value="1"/>
</dbReference>
<accession>A0A7X3G063</accession>
<evidence type="ECO:0000256" key="6">
    <source>
        <dbReference type="ARBA" id="ARBA00022475"/>
    </source>
</evidence>
<dbReference type="InterPro" id="IPR023299">
    <property type="entry name" value="ATPase_P-typ_cyto_dom_N"/>
</dbReference>
<dbReference type="Gene3D" id="1.20.1110.10">
    <property type="entry name" value="Calcium-transporting ATPase, transmembrane domain"/>
    <property type="match status" value="1"/>
</dbReference>
<dbReference type="InterPro" id="IPR004014">
    <property type="entry name" value="ATPase_P-typ_cation-transptr_N"/>
</dbReference>
<dbReference type="GO" id="GO:0016887">
    <property type="term" value="F:ATP hydrolysis activity"/>
    <property type="evidence" value="ECO:0007669"/>
    <property type="project" value="InterPro"/>
</dbReference>
<dbReference type="PROSITE" id="PS00154">
    <property type="entry name" value="ATPASE_E1_E2"/>
    <property type="match status" value="1"/>
</dbReference>
<dbReference type="InterPro" id="IPR006068">
    <property type="entry name" value="ATPase_P-typ_cation-transptr_C"/>
</dbReference>
<keyword evidence="14 19" id="KW-1133">Transmembrane helix</keyword>
<evidence type="ECO:0000256" key="7">
    <source>
        <dbReference type="ARBA" id="ARBA00022519"/>
    </source>
</evidence>
<dbReference type="InterPro" id="IPR044492">
    <property type="entry name" value="P_typ_ATPase_HD_dom"/>
</dbReference>
<feature type="domain" description="Cation-transporting P-type ATPase N-terminal" evidence="20">
    <location>
        <begin position="144"/>
        <end position="217"/>
    </location>
</feature>
<dbReference type="InterPro" id="IPR006415">
    <property type="entry name" value="P-type_ATPase_IIIB"/>
</dbReference>
<evidence type="ECO:0000259" key="20">
    <source>
        <dbReference type="SMART" id="SM00831"/>
    </source>
</evidence>
<comment type="caution">
    <text evidence="21">The sequence shown here is derived from an EMBL/GenBank/DDBJ whole genome shotgun (WGS) entry which is preliminary data.</text>
</comment>
<dbReference type="SFLD" id="SFLDS00003">
    <property type="entry name" value="Haloacid_Dehalogenase"/>
    <property type="match status" value="1"/>
</dbReference>
<feature type="transmembrane region" description="Helical" evidence="19">
    <location>
        <begin position="381"/>
        <end position="399"/>
    </location>
</feature>
<dbReference type="SFLD" id="SFLDG00002">
    <property type="entry name" value="C1.7:_P-type_atpase_like"/>
    <property type="match status" value="1"/>
</dbReference>
<keyword evidence="9 19" id="KW-0812">Transmembrane</keyword>
<dbReference type="SUPFAM" id="SSF56784">
    <property type="entry name" value="HAD-like"/>
    <property type="match status" value="1"/>
</dbReference>
<proteinExistence type="inferred from homology"/>
<evidence type="ECO:0000256" key="16">
    <source>
        <dbReference type="ARBA" id="ARBA00029806"/>
    </source>
</evidence>
<evidence type="ECO:0000256" key="10">
    <source>
        <dbReference type="ARBA" id="ARBA00022741"/>
    </source>
</evidence>
<evidence type="ECO:0000256" key="12">
    <source>
        <dbReference type="ARBA" id="ARBA00022842"/>
    </source>
</evidence>
<feature type="compositionally biased region" description="Basic and acidic residues" evidence="18">
    <location>
        <begin position="109"/>
        <end position="124"/>
    </location>
</feature>
<evidence type="ECO:0000256" key="1">
    <source>
        <dbReference type="ARBA" id="ARBA00003954"/>
    </source>
</evidence>
<evidence type="ECO:0000256" key="4">
    <source>
        <dbReference type="ARBA" id="ARBA00012786"/>
    </source>
</evidence>
<dbReference type="GO" id="GO:0005524">
    <property type="term" value="F:ATP binding"/>
    <property type="evidence" value="ECO:0007669"/>
    <property type="project" value="UniProtKB-KW"/>
</dbReference>
<dbReference type="Proteomes" id="UP000443353">
    <property type="component" value="Unassembled WGS sequence"/>
</dbReference>
<dbReference type="Pfam" id="PF00122">
    <property type="entry name" value="E1-E2_ATPase"/>
    <property type="match status" value="1"/>
</dbReference>
<comment type="catalytic activity">
    <reaction evidence="17">
        <text>Mg(2+)(out) + ATP + H2O = Mg(2+)(in) + ADP + phosphate + H(+)</text>
        <dbReference type="Rhea" id="RHEA:10260"/>
        <dbReference type="ChEBI" id="CHEBI:15377"/>
        <dbReference type="ChEBI" id="CHEBI:15378"/>
        <dbReference type="ChEBI" id="CHEBI:18420"/>
        <dbReference type="ChEBI" id="CHEBI:30616"/>
        <dbReference type="ChEBI" id="CHEBI:43474"/>
        <dbReference type="ChEBI" id="CHEBI:456216"/>
        <dbReference type="EC" id="7.2.2.14"/>
    </reaction>
</comment>
<keyword evidence="13" id="KW-1278">Translocase</keyword>
<keyword evidence="8" id="KW-0597">Phosphoprotein</keyword>
<evidence type="ECO:0000256" key="17">
    <source>
        <dbReference type="ARBA" id="ARBA00047295"/>
    </source>
</evidence>
<dbReference type="EC" id="7.2.2.14" evidence="4"/>
<dbReference type="InterPro" id="IPR008250">
    <property type="entry name" value="ATPase_P-typ_transduc_dom_A_sf"/>
</dbReference>
<feature type="transmembrane region" description="Helical" evidence="19">
    <location>
        <begin position="217"/>
        <end position="237"/>
    </location>
</feature>
<dbReference type="PANTHER" id="PTHR42861">
    <property type="entry name" value="CALCIUM-TRANSPORTING ATPASE"/>
    <property type="match status" value="1"/>
</dbReference>
<name>A0A7X3G063_9BURK</name>
<dbReference type="InterPro" id="IPR018303">
    <property type="entry name" value="ATPase_P-typ_P_site"/>
</dbReference>
<evidence type="ECO:0000256" key="15">
    <source>
        <dbReference type="ARBA" id="ARBA00023136"/>
    </source>
</evidence>
<dbReference type="InterPro" id="IPR036412">
    <property type="entry name" value="HAD-like_sf"/>
</dbReference>
<feature type="compositionally biased region" description="Pro residues" evidence="18">
    <location>
        <begin position="129"/>
        <end position="138"/>
    </location>
</feature>
<evidence type="ECO:0000256" key="13">
    <source>
        <dbReference type="ARBA" id="ARBA00022967"/>
    </source>
</evidence>
<evidence type="ECO:0000256" key="2">
    <source>
        <dbReference type="ARBA" id="ARBA00004429"/>
    </source>
</evidence>
<feature type="transmembrane region" description="Helical" evidence="19">
    <location>
        <begin position="897"/>
        <end position="914"/>
    </location>
</feature>
<feature type="compositionally biased region" description="Basic and acidic residues" evidence="18">
    <location>
        <begin position="62"/>
        <end position="73"/>
    </location>
</feature>
<evidence type="ECO:0000256" key="8">
    <source>
        <dbReference type="ARBA" id="ARBA00022553"/>
    </source>
</evidence>
<feature type="transmembrane region" description="Helical" evidence="19">
    <location>
        <begin position="926"/>
        <end position="945"/>
    </location>
</feature>
<reference evidence="21 22" key="1">
    <citation type="submission" date="2019-12" db="EMBL/GenBank/DDBJ databases">
        <authorList>
            <person name="Li C."/>
            <person name="Zhao J."/>
        </authorList>
    </citation>
    <scope>NUCLEOTIDE SEQUENCE [LARGE SCALE GENOMIC DNA]</scope>
    <source>
        <strain evidence="21 22">NEAU-DD11</strain>
    </source>
</reference>
<evidence type="ECO:0000256" key="5">
    <source>
        <dbReference type="ARBA" id="ARBA00013555"/>
    </source>
</evidence>
<dbReference type="SUPFAM" id="SSF81653">
    <property type="entry name" value="Calcium ATPase, transduction domain A"/>
    <property type="match status" value="1"/>
</dbReference>
<protein>
    <recommendedName>
        <fullName evidence="5">Magnesium-transporting ATPase, P-type 1</fullName>
        <ecNumber evidence="4">7.2.2.14</ecNumber>
    </recommendedName>
    <alternativeName>
        <fullName evidence="16">Mg(2+) transport ATPase, P-type 1</fullName>
    </alternativeName>
</protein>
<evidence type="ECO:0000256" key="18">
    <source>
        <dbReference type="SAM" id="MobiDB-lite"/>
    </source>
</evidence>
<dbReference type="NCBIfam" id="TIGR01524">
    <property type="entry name" value="ATPase-IIIB_Mg"/>
    <property type="match status" value="1"/>
</dbReference>
<keyword evidence="10" id="KW-0547">Nucleotide-binding</keyword>
<evidence type="ECO:0000256" key="11">
    <source>
        <dbReference type="ARBA" id="ARBA00022840"/>
    </source>
</evidence>
<evidence type="ECO:0000313" key="22">
    <source>
        <dbReference type="Proteomes" id="UP000443353"/>
    </source>
</evidence>
<keyword evidence="22" id="KW-1185">Reference proteome</keyword>
<dbReference type="InterPro" id="IPR001757">
    <property type="entry name" value="P_typ_ATPase"/>
</dbReference>
<dbReference type="InterPro" id="IPR023298">
    <property type="entry name" value="ATPase_P-typ_TM_dom_sf"/>
</dbReference>
<dbReference type="Pfam" id="PF00690">
    <property type="entry name" value="Cation_ATPase_N"/>
    <property type="match status" value="1"/>
</dbReference>
<feature type="compositionally biased region" description="Basic residues" evidence="18">
    <location>
        <begin position="1"/>
        <end position="11"/>
    </location>
</feature>
<dbReference type="GO" id="GO:0015444">
    <property type="term" value="F:P-type magnesium transporter activity"/>
    <property type="evidence" value="ECO:0007669"/>
    <property type="project" value="UniProtKB-EC"/>
</dbReference>
<dbReference type="CDD" id="cd02077">
    <property type="entry name" value="P-type_ATPase_Mg"/>
    <property type="match status" value="1"/>
</dbReference>
<sequence length="990" mass="105406">MAWRKGARGLGRRQGSVVRAERVPAAAAPLGGRRRGGDLSRRSGRRGGPGGTGRPDAFPRAPLRERAYGDARRVARSRPRPAGARHGTGLRPAGNGLLRPYPVTRTVPGRREPHRAGGRRDSRPARPLRSPPSAPSPVPADLTALAELDAAAALHLLGSGPEGLTAADAQARLARHGPNTVTDRRRRHPVRTFLGQFARPLPLLLLGLAGVDVATGQGVSAAVIAVIVCLSSVLGFVQEYRSDRAVERLRALVRTTARVLRPGMPAAEQPLEALVPGDVVLLAAGDPIPAEVRFIDAVDLFIDQSSLTGESLPVEKTDRPARGDGPATGFANIGLMGTHVISGSARALIVATGTATGFGRVAAALAMARERSSFDRGIDRVVRLLLRIMLVMAPLVLVLNWASKGDWREALLFATAVAVGLAPEMLPMIVTVNLARGALELARRQVIVKRLGAVQTLGAIDMLCTDKTGTLTQDRVVLERHVDIAGKESELVVDYAYLNSYYQTGLRNLLDNAVLQHSHVHARLDADRGWRKLGEMPFDFQRRRMSVVVAGPDGRRVLICKGAVEEMLAVCTHAECDGSRAALAGDRAGALGDVVERLNADGLRVIAIAYRLLDAAEDRLTDPALERDLVLVGYIAFFDPPKESAAAALAALARAGVAVKVLSGDNLAVCRHVCGMVGLDAAAALDGAQVDRLDDAELGKQALVTGVFAKLDPAQKTRVIRCLQGEGRVVGFLGDGVNDGPALKAADVGVSVDTGADIAKESADLVLTSKSLTAIADGVMTGRTVFGNIVKYVRMSANSNFGNMFSVLGASVLLPFLPMAPVQVLLNNLLYDCSQTALTTDRVDPAYLARPRRWEVDSLRRYVLCFGPISSLFDYATFGLLWFGLGMAHDPARFQTGWFVESLLSQTLIVYVIRTAALPTLANRPSLPLVAASVLVCATGLWLPWSPLASMLGFAPPPPAYWWGLAAILAAYAVVTQAAKAWLTRRFGIA</sequence>
<feature type="region of interest" description="Disordered" evidence="18">
    <location>
        <begin position="1"/>
        <end position="140"/>
    </location>
</feature>